<dbReference type="Proteomes" id="UP000001591">
    <property type="component" value="Chromosome"/>
</dbReference>
<dbReference type="RefSeq" id="WP_012566602.1">
    <property type="nucleotide sequence ID" value="NC_011420.2"/>
</dbReference>
<evidence type="ECO:0000313" key="2">
    <source>
        <dbReference type="EMBL" id="ACI98815.1"/>
    </source>
</evidence>
<feature type="region of interest" description="Disordered" evidence="1">
    <location>
        <begin position="1"/>
        <end position="66"/>
    </location>
</feature>
<dbReference type="KEGG" id="rce:RC1_1411"/>
<dbReference type="OrthoDB" id="9978934at2"/>
<evidence type="ECO:0000313" key="3">
    <source>
        <dbReference type="Proteomes" id="UP000001591"/>
    </source>
</evidence>
<dbReference type="EMBL" id="CP000613">
    <property type="protein sequence ID" value="ACI98815.1"/>
    <property type="molecule type" value="Genomic_DNA"/>
</dbReference>
<reference evidence="2 3" key="1">
    <citation type="journal article" date="2010" name="BMC Genomics">
        <title>Metabolic flexibility revealed in the genome of the cyst-forming alpha-1 proteobacterium Rhodospirillum centenum.</title>
        <authorList>
            <person name="Lu Y.K."/>
            <person name="Marden J."/>
            <person name="Han M."/>
            <person name="Swingley W.D."/>
            <person name="Mastrian S.D."/>
            <person name="Chowdhury S.R."/>
            <person name="Hao J."/>
            <person name="Helmy T."/>
            <person name="Kim S."/>
            <person name="Kurdoglu A.A."/>
            <person name="Matthies H.J."/>
            <person name="Rollo D."/>
            <person name="Stothard P."/>
            <person name="Blankenship R.E."/>
            <person name="Bauer C.E."/>
            <person name="Touchman J.W."/>
        </authorList>
    </citation>
    <scope>NUCLEOTIDE SEQUENCE [LARGE SCALE GENOMIC DNA]</scope>
    <source>
        <strain evidence="3">ATCC 51521 / SW</strain>
    </source>
</reference>
<sequence>MPDRPSRNGRTTPAGDRPTVPTHPSPRHPGDDAMPPYSPGGVPEPETDEKTNPEHAAPAYPPRRAP</sequence>
<dbReference type="HOGENOM" id="CLU_2828362_0_0_5"/>
<keyword evidence="3" id="KW-1185">Reference proteome</keyword>
<protein>
    <submittedName>
        <fullName evidence="2">Uncharacterized protein</fullName>
    </submittedName>
</protein>
<evidence type="ECO:0000256" key="1">
    <source>
        <dbReference type="SAM" id="MobiDB-lite"/>
    </source>
</evidence>
<organism evidence="2 3">
    <name type="scientific">Rhodospirillum centenum (strain ATCC 51521 / SW)</name>
    <dbReference type="NCBI Taxonomy" id="414684"/>
    <lineage>
        <taxon>Bacteria</taxon>
        <taxon>Pseudomonadati</taxon>
        <taxon>Pseudomonadota</taxon>
        <taxon>Alphaproteobacteria</taxon>
        <taxon>Rhodospirillales</taxon>
        <taxon>Rhodospirillaceae</taxon>
        <taxon>Rhodospirillum</taxon>
    </lineage>
</organism>
<gene>
    <name evidence="2" type="ordered locus">RC1_1411</name>
</gene>
<accession>B6IT57</accession>
<proteinExistence type="predicted"/>
<name>B6IT57_RHOCS</name>
<dbReference type="AlphaFoldDB" id="B6IT57"/>